<dbReference type="AlphaFoldDB" id="A0A1F8BFM7"/>
<evidence type="ECO:0000313" key="3">
    <source>
        <dbReference type="Proteomes" id="UP000177082"/>
    </source>
</evidence>
<organism evidence="2 3">
    <name type="scientific">Candidatus Woesebacteria bacterium RIFCSPLOWO2_01_FULL_39_21</name>
    <dbReference type="NCBI Taxonomy" id="1802519"/>
    <lineage>
        <taxon>Bacteria</taxon>
        <taxon>Candidatus Woeseibacteriota</taxon>
    </lineage>
</organism>
<dbReference type="STRING" id="1802519.A2961_02400"/>
<feature type="region of interest" description="Disordered" evidence="1">
    <location>
        <begin position="1"/>
        <end position="81"/>
    </location>
</feature>
<feature type="compositionally biased region" description="Low complexity" evidence="1">
    <location>
        <begin position="20"/>
        <end position="30"/>
    </location>
</feature>
<evidence type="ECO:0000313" key="2">
    <source>
        <dbReference type="EMBL" id="OGM62459.1"/>
    </source>
</evidence>
<name>A0A1F8BFM7_9BACT</name>
<protein>
    <submittedName>
        <fullName evidence="2">Uncharacterized protein</fullName>
    </submittedName>
</protein>
<evidence type="ECO:0000256" key="1">
    <source>
        <dbReference type="SAM" id="MobiDB-lite"/>
    </source>
</evidence>
<accession>A0A1F8BFM7</accession>
<feature type="compositionally biased region" description="Polar residues" evidence="1">
    <location>
        <begin position="1"/>
        <end position="12"/>
    </location>
</feature>
<proteinExistence type="predicted"/>
<feature type="compositionally biased region" description="Low complexity" evidence="1">
    <location>
        <begin position="38"/>
        <end position="47"/>
    </location>
</feature>
<dbReference type="EMBL" id="MGHF01000025">
    <property type="protein sequence ID" value="OGM62459.1"/>
    <property type="molecule type" value="Genomic_DNA"/>
</dbReference>
<gene>
    <name evidence="2" type="ORF">A2961_02400</name>
</gene>
<dbReference type="Proteomes" id="UP000177082">
    <property type="component" value="Unassembled WGS sequence"/>
</dbReference>
<comment type="caution">
    <text evidence="2">The sequence shown here is derived from an EMBL/GenBank/DDBJ whole genome shotgun (WGS) entry which is preliminary data.</text>
</comment>
<reference evidence="2 3" key="1">
    <citation type="journal article" date="2016" name="Nat. Commun.">
        <title>Thousands of microbial genomes shed light on interconnected biogeochemical processes in an aquifer system.</title>
        <authorList>
            <person name="Anantharaman K."/>
            <person name="Brown C.T."/>
            <person name="Hug L.A."/>
            <person name="Sharon I."/>
            <person name="Castelle C.J."/>
            <person name="Probst A.J."/>
            <person name="Thomas B.C."/>
            <person name="Singh A."/>
            <person name="Wilkins M.J."/>
            <person name="Karaoz U."/>
            <person name="Brodie E.L."/>
            <person name="Williams K.H."/>
            <person name="Hubbard S.S."/>
            <person name="Banfield J.F."/>
        </authorList>
    </citation>
    <scope>NUCLEOTIDE SEQUENCE [LARGE SCALE GENOMIC DNA]</scope>
</reference>
<sequence>MDPNRPTNTPGSGTMPAIDSATGTVGSTTPVPGPAQPVQPASSSAPAPAAPPAAPVGDVTSGAQVGGSVPEPEMPGGDTAS</sequence>